<reference evidence="2 3" key="1">
    <citation type="journal article" date="2014" name="Genome Announc.">
        <title>Draft Genome Sequence of the Carrageenan-Degrading Bacterium Cellulophaga sp. Strain KL-A, Isolated from Decaying Marine Algae.</title>
        <authorList>
            <person name="Shan D."/>
            <person name="Ying J."/>
            <person name="Li X."/>
            <person name="Gao Z."/>
            <person name="Wei G."/>
            <person name="Shao Z."/>
        </authorList>
    </citation>
    <scope>NUCLEOTIDE SEQUENCE [LARGE SCALE GENOMIC DNA]</scope>
    <source>
        <strain evidence="2 3">KL-A</strain>
    </source>
</reference>
<evidence type="ECO:0000256" key="1">
    <source>
        <dbReference type="SAM" id="SignalP"/>
    </source>
</evidence>
<dbReference type="Proteomes" id="UP000019275">
    <property type="component" value="Unassembled WGS sequence"/>
</dbReference>
<keyword evidence="3" id="KW-1185">Reference proteome</keyword>
<dbReference type="RefSeq" id="WP_034644895.1">
    <property type="nucleotide sequence ID" value="NZ_ARZX01000008.1"/>
</dbReference>
<feature type="chain" id="PRO_5045154542" evidence="1">
    <location>
        <begin position="26"/>
        <end position="230"/>
    </location>
</feature>
<keyword evidence="1" id="KW-0732">Signal</keyword>
<feature type="signal peptide" evidence="1">
    <location>
        <begin position="1"/>
        <end position="25"/>
    </location>
</feature>
<organism evidence="2 3">
    <name type="scientific">Cellulophaga geojensis KL-A</name>
    <dbReference type="NCBI Taxonomy" id="1328323"/>
    <lineage>
        <taxon>Bacteria</taxon>
        <taxon>Pseudomonadati</taxon>
        <taxon>Bacteroidota</taxon>
        <taxon>Flavobacteriia</taxon>
        <taxon>Flavobacteriales</taxon>
        <taxon>Flavobacteriaceae</taxon>
        <taxon>Cellulophaga</taxon>
    </lineage>
</organism>
<dbReference type="EMBL" id="ARZX01000008">
    <property type="protein sequence ID" value="EWH13688.1"/>
    <property type="molecule type" value="Genomic_DNA"/>
</dbReference>
<sequence length="230" mass="26938">MKQFLITLLLVLLLSFSFVKQQTKAEDIREWNRFELTGIVKALKEKTYKANFTSKSIKEDELSILNTVIVSFDSIGRYTKSITLNPDNNKTSSTITKYTKAKNYESFHYSKDNVLRNKSIMKYVSDSLILEESFAPNGELLFSIRVEKQNDRFSKVTLVNGDKIDSHFYYYTDDKFINNIVTVNKNKDTISHIKYKYVAFDKNGNWTKRLSKNYFNKNDIGKLEVREISY</sequence>
<evidence type="ECO:0000313" key="2">
    <source>
        <dbReference type="EMBL" id="EWH13688.1"/>
    </source>
</evidence>
<evidence type="ECO:0000313" key="3">
    <source>
        <dbReference type="Proteomes" id="UP000019275"/>
    </source>
</evidence>
<gene>
    <name evidence="2" type="ORF">KLA_07811</name>
</gene>
<name>A0ABN0RP70_9FLAO</name>
<accession>A0ABN0RP70</accession>
<protein>
    <submittedName>
        <fullName evidence="2">Uncharacterized protein</fullName>
    </submittedName>
</protein>
<proteinExistence type="predicted"/>
<comment type="caution">
    <text evidence="2">The sequence shown here is derived from an EMBL/GenBank/DDBJ whole genome shotgun (WGS) entry which is preliminary data.</text>
</comment>